<evidence type="ECO:0000256" key="2">
    <source>
        <dbReference type="ARBA" id="ARBA00022679"/>
    </source>
</evidence>
<dbReference type="EMBL" id="LILD01000001">
    <property type="protein sequence ID" value="KOO38652.1"/>
    <property type="molecule type" value="Genomic_DNA"/>
</dbReference>
<evidence type="ECO:0000313" key="3">
    <source>
        <dbReference type="EMBL" id="KOO38652.1"/>
    </source>
</evidence>
<sequence>MRVIAGEQKGLTLKAVPGHKTRPTTDKVKEAIFNMIGPFFDGGIGLDLYGGSGGLGIEALSRGVERMIFVDQQKRAIETIKQNLSHCGLEGRAEVYRNDAKRALQVLTKRGIVFTYVFLDPPYAKQTIKNDLAILANHGLLEEGGVVVCEHDRDTMLPDQIEYAVKHKEETYGDTMITIYKYEKGGNLE</sequence>
<reference evidence="3" key="1">
    <citation type="submission" date="2015-08" db="EMBL/GenBank/DDBJ databases">
        <title>Complete DNA Sequence of Pseudomonas syringae pv. actinidiae, the Causal Agent of Kiwifruit Canker Disease.</title>
        <authorList>
            <person name="Rikkerink E.H.A."/>
            <person name="Fineran P.C."/>
        </authorList>
    </citation>
    <scope>NUCLEOTIDE SEQUENCE</scope>
    <source>
        <strain evidence="3">DSM 13666</strain>
    </source>
</reference>
<accession>A0A0M0KJ58</accession>
<gene>
    <name evidence="3" type="ORF">AMD02_07100</name>
</gene>
<dbReference type="GeneID" id="87598103"/>
<dbReference type="InterPro" id="IPR029063">
    <property type="entry name" value="SAM-dependent_MTases_sf"/>
</dbReference>
<dbReference type="GO" id="GO:0008168">
    <property type="term" value="F:methyltransferase activity"/>
    <property type="evidence" value="ECO:0007669"/>
    <property type="project" value="UniProtKB-KW"/>
</dbReference>
<organism evidence="3">
    <name type="scientific">Halalkalibacterium halodurans</name>
    <name type="common">Bacillus halodurans</name>
    <dbReference type="NCBI Taxonomy" id="86665"/>
    <lineage>
        <taxon>Bacteria</taxon>
        <taxon>Bacillati</taxon>
        <taxon>Bacillota</taxon>
        <taxon>Bacilli</taxon>
        <taxon>Bacillales</taxon>
        <taxon>Bacillaceae</taxon>
        <taxon>Halalkalibacterium (ex Joshi et al. 2022)</taxon>
    </lineage>
</organism>
<dbReference type="SUPFAM" id="SSF53335">
    <property type="entry name" value="S-adenosyl-L-methionine-dependent methyltransferases"/>
    <property type="match status" value="1"/>
</dbReference>
<protein>
    <submittedName>
        <fullName evidence="3">DNA methyltransferase</fullName>
    </submittedName>
</protein>
<dbReference type="InterPro" id="IPR004398">
    <property type="entry name" value="RNA_MeTrfase_RsmD"/>
</dbReference>
<dbReference type="NCBIfam" id="TIGR00095">
    <property type="entry name" value="16S rRNA (guanine(966)-N(2))-methyltransferase RsmD"/>
    <property type="match status" value="1"/>
</dbReference>
<dbReference type="GO" id="GO:0031167">
    <property type="term" value="P:rRNA methylation"/>
    <property type="evidence" value="ECO:0007669"/>
    <property type="project" value="InterPro"/>
</dbReference>
<dbReference type="PANTHER" id="PTHR43542">
    <property type="entry name" value="METHYLTRANSFERASE"/>
    <property type="match status" value="1"/>
</dbReference>
<dbReference type="Pfam" id="PF03602">
    <property type="entry name" value="Cons_hypoth95"/>
    <property type="match status" value="1"/>
</dbReference>
<keyword evidence="2 3" id="KW-0808">Transferase</keyword>
<dbReference type="PATRIC" id="fig|136160.3.peg.1736"/>
<dbReference type="PIRSF" id="PIRSF004553">
    <property type="entry name" value="CHP00095"/>
    <property type="match status" value="1"/>
</dbReference>
<dbReference type="PANTHER" id="PTHR43542:SF1">
    <property type="entry name" value="METHYLTRANSFERASE"/>
    <property type="match status" value="1"/>
</dbReference>
<evidence type="ECO:0000256" key="1">
    <source>
        <dbReference type="ARBA" id="ARBA00022603"/>
    </source>
</evidence>
<dbReference type="Gene3D" id="3.40.50.150">
    <property type="entry name" value="Vaccinia Virus protein VP39"/>
    <property type="match status" value="1"/>
</dbReference>
<keyword evidence="1 3" id="KW-0489">Methyltransferase</keyword>
<comment type="caution">
    <text evidence="3">The sequence shown here is derived from an EMBL/GenBank/DDBJ whole genome shotgun (WGS) entry which is preliminary data.</text>
</comment>
<dbReference type="CDD" id="cd02440">
    <property type="entry name" value="AdoMet_MTases"/>
    <property type="match status" value="1"/>
</dbReference>
<name>A0A0M0KJ58_ALKHA</name>
<dbReference type="RefSeq" id="WP_053430892.1">
    <property type="nucleotide sequence ID" value="NZ_CP040441.1"/>
</dbReference>
<dbReference type="AlphaFoldDB" id="A0A0M0KJ58"/>
<proteinExistence type="predicted"/>